<sequence>METALTAETQLLNDVEALRAQHPNTQDLYREVCTVMFFRYGMTPTANRLYQLVRKGSMSAPAEALNKFWNQLRERSRVQIEGADLPEALKTGAGELLSALWKQAQQEAAGALAALREEADAKVAAAQAAQAEADVRAAQLESALAASRTELAAARAETTDLRRQLAAAEALQGKLRERVDDARKELNEQHAWFKTVERDHAAALDKLRDQLKAEQQAAETARAHLVTELDRERADAGRLQKAVDAEREAAAAATERHRAELRDMLAQLAGLHQRIGALEGSAAAAGTTRDHALEQLAAAHRELAAAQARAAAAEGRAAALETALRHGTDAEPAPKQAKARKA</sequence>
<reference evidence="5" key="2">
    <citation type="submission" date="2019-07" db="EMBL/GenBank/DDBJ databases">
        <authorList>
            <person name="Whitman W."/>
            <person name="Huntemann M."/>
            <person name="Clum A."/>
            <person name="Pillay M."/>
            <person name="Palaniappan K."/>
            <person name="Varghese N."/>
            <person name="Mikhailova N."/>
            <person name="Stamatis D."/>
            <person name="Reddy T."/>
            <person name="Daum C."/>
            <person name="Shapiro N."/>
            <person name="Ivanova N."/>
            <person name="Kyrpides N."/>
            <person name="Woyke T."/>
        </authorList>
    </citation>
    <scope>NUCLEOTIDE SEQUENCE</scope>
    <source>
        <strain evidence="5">CGMCC 1.10685</strain>
    </source>
</reference>
<dbReference type="AlphaFoldDB" id="A0A562PQ79"/>
<dbReference type="GO" id="GO:0003677">
    <property type="term" value="F:DNA binding"/>
    <property type="evidence" value="ECO:0007669"/>
    <property type="project" value="UniProtKB-KW"/>
</dbReference>
<evidence type="ECO:0000256" key="2">
    <source>
        <dbReference type="SAM" id="MobiDB-lite"/>
    </source>
</evidence>
<keyword evidence="1" id="KW-0175">Coiled coil</keyword>
<organism evidence="5 6">
    <name type="scientific">Pseudoduganella flava</name>
    <dbReference type="NCBI Taxonomy" id="871742"/>
    <lineage>
        <taxon>Bacteria</taxon>
        <taxon>Pseudomonadati</taxon>
        <taxon>Pseudomonadota</taxon>
        <taxon>Betaproteobacteria</taxon>
        <taxon>Burkholderiales</taxon>
        <taxon>Oxalobacteraceae</taxon>
        <taxon>Telluria group</taxon>
        <taxon>Pseudoduganella</taxon>
    </lineage>
</organism>
<reference evidence="5 6" key="1">
    <citation type="journal article" date="2015" name="Stand. Genomic Sci.">
        <title>Genomic Encyclopedia of Bacterial and Archaeal Type Strains, Phase III: the genomes of soil and plant-associated and newly described type strains.</title>
        <authorList>
            <person name="Whitman W.B."/>
            <person name="Woyke T."/>
            <person name="Klenk H.P."/>
            <person name="Zhou Y."/>
            <person name="Lilburn T.G."/>
            <person name="Beck B.J."/>
            <person name="De Vos P."/>
            <person name="Vandamme P."/>
            <person name="Eisen J.A."/>
            <person name="Garrity G."/>
            <person name="Hugenholtz P."/>
            <person name="Kyrpides N.C."/>
        </authorList>
    </citation>
    <scope>NUCLEOTIDE SEQUENCE [LARGE SCALE GENOMIC DNA]</scope>
    <source>
        <strain evidence="5 6">CGMCC 1.10685</strain>
    </source>
</reference>
<evidence type="ECO:0000256" key="1">
    <source>
        <dbReference type="SAM" id="Coils"/>
    </source>
</evidence>
<reference evidence="4 7" key="3">
    <citation type="submission" date="2019-12" db="EMBL/GenBank/DDBJ databases">
        <title>Draft Genome Sequences of Six Type Strains of the Genus Massilia.</title>
        <authorList>
            <person name="Miess H."/>
            <person name="Frediansyah A."/>
            <person name="Goeker M."/>
            <person name="Gross H."/>
        </authorList>
    </citation>
    <scope>NUCLEOTIDE SEQUENCE [LARGE SCALE GENOMIC DNA]</scope>
    <source>
        <strain evidence="4 7">DSM 26639</strain>
    </source>
</reference>
<dbReference type="Pfam" id="PF11740">
    <property type="entry name" value="KfrA_N"/>
    <property type="match status" value="1"/>
</dbReference>
<feature type="domain" description="KfrA N-terminal DNA-binding" evidence="3">
    <location>
        <begin position="36"/>
        <end position="143"/>
    </location>
</feature>
<dbReference type="EMBL" id="VLKW01000005">
    <property type="protein sequence ID" value="TWI46607.1"/>
    <property type="molecule type" value="Genomic_DNA"/>
</dbReference>
<evidence type="ECO:0000313" key="6">
    <source>
        <dbReference type="Proteomes" id="UP000315112"/>
    </source>
</evidence>
<gene>
    <name evidence="4" type="ORF">GO485_01130</name>
    <name evidence="5" type="ORF">IP92_02966</name>
</gene>
<dbReference type="EMBL" id="CP046904">
    <property type="protein sequence ID" value="QGZ37793.1"/>
    <property type="molecule type" value="Genomic_DNA"/>
</dbReference>
<evidence type="ECO:0000313" key="5">
    <source>
        <dbReference type="EMBL" id="TWI46607.1"/>
    </source>
</evidence>
<dbReference type="OrthoDB" id="9178680at2"/>
<feature type="region of interest" description="Disordered" evidence="2">
    <location>
        <begin position="310"/>
        <end position="342"/>
    </location>
</feature>
<dbReference type="InterPro" id="IPR021104">
    <property type="entry name" value="KfrA_DNA-bd_N"/>
</dbReference>
<name>A0A562PQ79_9BURK</name>
<evidence type="ECO:0000313" key="4">
    <source>
        <dbReference type="EMBL" id="QGZ37793.1"/>
    </source>
</evidence>
<accession>A0A562PQ79</accession>
<keyword evidence="7" id="KW-1185">Reference proteome</keyword>
<keyword evidence="5" id="KW-0238">DNA-binding</keyword>
<protein>
    <submittedName>
        <fullName evidence="5">Plasmid replication DNA-binding protein KfrA</fullName>
    </submittedName>
</protein>
<proteinExistence type="predicted"/>
<dbReference type="Proteomes" id="UP000437862">
    <property type="component" value="Chromosome"/>
</dbReference>
<feature type="coiled-coil region" evidence="1">
    <location>
        <begin position="112"/>
        <end position="262"/>
    </location>
</feature>
<dbReference type="RefSeq" id="WP_145876199.1">
    <property type="nucleotide sequence ID" value="NZ_CP046904.1"/>
</dbReference>
<feature type="compositionally biased region" description="Low complexity" evidence="2">
    <location>
        <begin position="310"/>
        <end position="322"/>
    </location>
</feature>
<evidence type="ECO:0000259" key="3">
    <source>
        <dbReference type="Pfam" id="PF11740"/>
    </source>
</evidence>
<dbReference type="Proteomes" id="UP000315112">
    <property type="component" value="Unassembled WGS sequence"/>
</dbReference>
<dbReference type="Gene3D" id="1.10.287.1490">
    <property type="match status" value="1"/>
</dbReference>
<evidence type="ECO:0000313" key="7">
    <source>
        <dbReference type="Proteomes" id="UP000437862"/>
    </source>
</evidence>